<dbReference type="PANTHER" id="PTHR15141">
    <property type="entry name" value="TRANSCRIPTION ELONGATION FACTOR B POLYPEPTIDE 3"/>
    <property type="match status" value="1"/>
</dbReference>
<dbReference type="EMBL" id="CAACVR010000056">
    <property type="protein sequence ID" value="VEU23789.1"/>
    <property type="molecule type" value="Genomic_DNA"/>
</dbReference>
<name>A0A448YS91_BRENA</name>
<evidence type="ECO:0000313" key="2">
    <source>
        <dbReference type="EMBL" id="VEU23789.1"/>
    </source>
</evidence>
<evidence type="ECO:0000256" key="1">
    <source>
        <dbReference type="SAM" id="MobiDB-lite"/>
    </source>
</evidence>
<protein>
    <submittedName>
        <fullName evidence="2">DEKNAAC104940</fullName>
    </submittedName>
</protein>
<reference evidence="2 3" key="1">
    <citation type="submission" date="2018-12" db="EMBL/GenBank/DDBJ databases">
        <authorList>
            <person name="Tiukova I."/>
            <person name="Dainat J."/>
        </authorList>
    </citation>
    <scope>NUCLEOTIDE SEQUENCE [LARGE SCALE GENOMIC DNA]</scope>
</reference>
<dbReference type="STRING" id="13370.A0A448YS91"/>
<dbReference type="PANTHER" id="PTHR15141:SF76">
    <property type="entry name" value="TRANSCRIPTION ELONGATION FACTOR B POLYPEPTIDE 3"/>
    <property type="match status" value="1"/>
</dbReference>
<dbReference type="InParanoid" id="A0A448YS91"/>
<accession>A0A448YS91</accession>
<dbReference type="GO" id="GO:0070449">
    <property type="term" value="C:elongin complex"/>
    <property type="evidence" value="ECO:0007669"/>
    <property type="project" value="InterPro"/>
</dbReference>
<keyword evidence="3" id="KW-1185">Reference proteome</keyword>
<dbReference type="InterPro" id="IPR010684">
    <property type="entry name" value="RNA_pol_II_trans_fac_SIII_A"/>
</dbReference>
<organism evidence="2 3">
    <name type="scientific">Brettanomyces naardenensis</name>
    <name type="common">Yeast</name>
    <dbReference type="NCBI Taxonomy" id="13370"/>
    <lineage>
        <taxon>Eukaryota</taxon>
        <taxon>Fungi</taxon>
        <taxon>Dikarya</taxon>
        <taxon>Ascomycota</taxon>
        <taxon>Saccharomycotina</taxon>
        <taxon>Pichiomycetes</taxon>
        <taxon>Pichiales</taxon>
        <taxon>Pichiaceae</taxon>
        <taxon>Brettanomyces</taxon>
    </lineage>
</organism>
<dbReference type="Gene3D" id="6.10.250.3180">
    <property type="match status" value="1"/>
</dbReference>
<dbReference type="FunCoup" id="A0A448YS91">
    <property type="interactions" value="95"/>
</dbReference>
<dbReference type="Pfam" id="PF06881">
    <property type="entry name" value="Elongin_A"/>
    <property type="match status" value="1"/>
</dbReference>
<evidence type="ECO:0000313" key="3">
    <source>
        <dbReference type="Proteomes" id="UP000290900"/>
    </source>
</evidence>
<dbReference type="Proteomes" id="UP000290900">
    <property type="component" value="Unassembled WGS sequence"/>
</dbReference>
<dbReference type="GO" id="GO:0006368">
    <property type="term" value="P:transcription elongation by RNA polymerase II"/>
    <property type="evidence" value="ECO:0007669"/>
    <property type="project" value="InterPro"/>
</dbReference>
<feature type="compositionally biased region" description="Basic and acidic residues" evidence="1">
    <location>
        <begin position="241"/>
        <end position="260"/>
    </location>
</feature>
<gene>
    <name evidence="2" type="ORF">BRENAR_LOCUS4518</name>
</gene>
<dbReference type="InterPro" id="IPR051870">
    <property type="entry name" value="Elongin-A_domain"/>
</dbReference>
<proteinExistence type="predicted"/>
<sequence length="277" mass="31941">MSDPRTGVLSLVHLARLKCIQNAHIINEIGCTPYHLIEPVLRKKTAKSLKLIEQQSPQIIPYSGPLWQSFIARDFSDRPLEQFQVRGGKRCRIPARELYEKYLEERDRQRRQAAVTLKQLTRNLTLQKNKHKVKTLDHVILPIRGGRKFEVSSNPTFRSSLLEKARHQNKLRCQFLSEAKSIGQKRHMPGKIAAPRAFQVRNTRAMVPYPVRSMDHSPEKVISKGPKKKIINSVTASPTKHKIDLSSEGEKRMKRECEANKHKKSDVYIYRPTERGG</sequence>
<feature type="region of interest" description="Disordered" evidence="1">
    <location>
        <begin position="236"/>
        <end position="277"/>
    </location>
</feature>
<dbReference type="OrthoDB" id="21513at2759"/>
<dbReference type="AlphaFoldDB" id="A0A448YS91"/>